<dbReference type="CDD" id="cd07061">
    <property type="entry name" value="HP_HAP_like"/>
    <property type="match status" value="1"/>
</dbReference>
<evidence type="ECO:0000313" key="7">
    <source>
        <dbReference type="Proteomes" id="UP000722485"/>
    </source>
</evidence>
<accession>A0A9P5H6B3</accession>
<feature type="transmembrane region" description="Helical" evidence="5">
    <location>
        <begin position="232"/>
        <end position="254"/>
    </location>
</feature>
<dbReference type="OrthoDB" id="6509975at2759"/>
<keyword evidence="5" id="KW-0472">Membrane</keyword>
<name>A0A9P5H6B3_9HYPO</name>
<feature type="compositionally biased region" description="Polar residues" evidence="4">
    <location>
        <begin position="36"/>
        <end position="46"/>
    </location>
</feature>
<evidence type="ECO:0000256" key="3">
    <source>
        <dbReference type="ARBA" id="ARBA00022801"/>
    </source>
</evidence>
<keyword evidence="7" id="KW-1185">Reference proteome</keyword>
<dbReference type="Proteomes" id="UP000722485">
    <property type="component" value="Unassembled WGS sequence"/>
</dbReference>
<comment type="similarity">
    <text evidence="1">Belongs to the histidine acid phosphatase family.</text>
</comment>
<evidence type="ECO:0000313" key="6">
    <source>
        <dbReference type="EMBL" id="KAF7544069.1"/>
    </source>
</evidence>
<keyword evidence="5" id="KW-0812">Transmembrane</keyword>
<organism evidence="6 7">
    <name type="scientific">Cylindrodendrum hubeiense</name>
    <dbReference type="NCBI Taxonomy" id="595255"/>
    <lineage>
        <taxon>Eukaryota</taxon>
        <taxon>Fungi</taxon>
        <taxon>Dikarya</taxon>
        <taxon>Ascomycota</taxon>
        <taxon>Pezizomycotina</taxon>
        <taxon>Sordariomycetes</taxon>
        <taxon>Hypocreomycetidae</taxon>
        <taxon>Hypocreales</taxon>
        <taxon>Nectriaceae</taxon>
        <taxon>Cylindrodendrum</taxon>
    </lineage>
</organism>
<dbReference type="InterPro" id="IPR029033">
    <property type="entry name" value="His_PPase_superfam"/>
</dbReference>
<evidence type="ECO:0000256" key="4">
    <source>
        <dbReference type="SAM" id="MobiDB-lite"/>
    </source>
</evidence>
<dbReference type="PROSITE" id="PS00778">
    <property type="entry name" value="HIS_ACID_PHOSPHAT_2"/>
    <property type="match status" value="1"/>
</dbReference>
<dbReference type="SUPFAM" id="SSF53254">
    <property type="entry name" value="Phosphoglycerate mutase-like"/>
    <property type="match status" value="1"/>
</dbReference>
<dbReference type="Pfam" id="PF00328">
    <property type="entry name" value="His_Phos_2"/>
    <property type="match status" value="1"/>
</dbReference>
<dbReference type="PANTHER" id="PTHR20963">
    <property type="entry name" value="MULTIPLE INOSITOL POLYPHOSPHATE PHOSPHATASE-RELATED"/>
    <property type="match status" value="1"/>
</dbReference>
<reference evidence="6" key="1">
    <citation type="submission" date="2020-03" db="EMBL/GenBank/DDBJ databases">
        <title>Draft Genome Sequence of Cylindrodendrum hubeiense.</title>
        <authorList>
            <person name="Buettner E."/>
            <person name="Kellner H."/>
        </authorList>
    </citation>
    <scope>NUCLEOTIDE SEQUENCE</scope>
    <source>
        <strain evidence="6">IHI 201604</strain>
    </source>
</reference>
<dbReference type="InterPro" id="IPR000560">
    <property type="entry name" value="His_Pase_clade-2"/>
</dbReference>
<dbReference type="EMBL" id="JAANBB010000324">
    <property type="protein sequence ID" value="KAF7544069.1"/>
    <property type="molecule type" value="Genomic_DNA"/>
</dbReference>
<proteinExistence type="inferred from homology"/>
<dbReference type="GO" id="GO:0003993">
    <property type="term" value="F:acid phosphatase activity"/>
    <property type="evidence" value="ECO:0007669"/>
    <property type="project" value="TreeGrafter"/>
</dbReference>
<comment type="caution">
    <text evidence="6">The sequence shown here is derived from an EMBL/GenBank/DDBJ whole genome shotgun (WGS) entry which is preliminary data.</text>
</comment>
<keyword evidence="3" id="KW-0378">Hydrolase</keyword>
<evidence type="ECO:0000256" key="2">
    <source>
        <dbReference type="ARBA" id="ARBA00012632"/>
    </source>
</evidence>
<dbReference type="GO" id="GO:0016158">
    <property type="term" value="F:inositol hexakisphosphate 3-phosphatase activity"/>
    <property type="evidence" value="ECO:0007669"/>
    <property type="project" value="UniProtKB-EC"/>
</dbReference>
<protein>
    <recommendedName>
        <fullName evidence="2">3-phytase</fullName>
        <ecNumber evidence="2">3.1.3.8</ecNumber>
    </recommendedName>
</protein>
<feature type="compositionally biased region" description="Polar residues" evidence="4">
    <location>
        <begin position="18"/>
        <end position="28"/>
    </location>
</feature>
<dbReference type="AlphaFoldDB" id="A0A9P5H6B3"/>
<dbReference type="EC" id="3.1.3.8" evidence="2"/>
<dbReference type="Gene3D" id="3.40.50.1240">
    <property type="entry name" value="Phosphoglycerate mutase-like"/>
    <property type="match status" value="1"/>
</dbReference>
<dbReference type="InterPro" id="IPR033379">
    <property type="entry name" value="Acid_Pase_AS"/>
</dbReference>
<feature type="region of interest" description="Disordered" evidence="4">
    <location>
        <begin position="14"/>
        <end position="46"/>
    </location>
</feature>
<dbReference type="PANTHER" id="PTHR20963:SF24">
    <property type="entry name" value="3-PHYTASE B"/>
    <property type="match status" value="1"/>
</dbReference>
<evidence type="ECO:0000256" key="1">
    <source>
        <dbReference type="ARBA" id="ARBA00005375"/>
    </source>
</evidence>
<keyword evidence="5" id="KW-1133">Transmembrane helix</keyword>
<gene>
    <name evidence="6" type="ORF">G7Z17_g10249</name>
</gene>
<sequence length="687" mass="76199">MAAAKLQHHRCQLPANYPTPSALATSGTEQHRATPSIYNSRNQGPASQSCRYLETQSIETKIIFLPRSSFVKAPVTISASMASQELPMSETPSSDGRDWDLRATLIDHESQSLLNGSTEGVYRRSGEVTPPWPRAVPLWHHIGARLGSALSPSEHLRQGTRIPSPFRDVPSRPIGGDGLLYDIRKGVPTREGYKDVGLHASGTPALLHHSRDRYEAAGDPDAKFQKKRRRRIVSMAITGFLFLTAIVCMVNSGWASSAECKIDESCNDVSRIWGQYSPVFSVPSQIDPSIPKGCEATFGLVLSRHGARYPTAHKTEKYDATVTRIQSSVTEYGKGYEWLKDYVFSLGAADLTEFGQEQLVDSGKAFYKRYKKLARKSEPFIRASGSDRVVMSSYNFTQGFYSSRGESGEEQISDILIVPEEDNVNNTMSHGNCAAFEDGWASELGDDASDIWKDLFVPSITVRLNRNLPGANITDDETIYLMDLCPFDTVNTPDAATKSKFCDLFTKAEWRSYDYYLTVNKYYDYGNGNPLGPTQGVGYVNEIIARLTKQPVVDHTTVNTTLDASPKTFPLDRSLYADFSHDNTMVAVFSAMGLYNETQKLPTNRIVSAPMAHGYSSAWVVPFGARMYVEKLECSGESTEYVRVLINDRVMSLNTCGGDKYGRCKLDAFVESLSFARNGGFWDQCAI</sequence>
<evidence type="ECO:0000256" key="5">
    <source>
        <dbReference type="SAM" id="Phobius"/>
    </source>
</evidence>